<accession>A0A918TPZ8</accession>
<reference evidence="1" key="1">
    <citation type="journal article" date="2014" name="Int. J. Syst. Evol. Microbiol.">
        <title>Complete genome sequence of Corynebacterium casei LMG S-19264T (=DSM 44701T), isolated from a smear-ripened cheese.</title>
        <authorList>
            <consortium name="US DOE Joint Genome Institute (JGI-PGF)"/>
            <person name="Walter F."/>
            <person name="Albersmeier A."/>
            <person name="Kalinowski J."/>
            <person name="Ruckert C."/>
        </authorList>
    </citation>
    <scope>NUCLEOTIDE SEQUENCE</scope>
    <source>
        <strain evidence="1">KCTC 23310</strain>
    </source>
</reference>
<dbReference type="AlphaFoldDB" id="A0A918TPZ8"/>
<dbReference type="Proteomes" id="UP000638981">
    <property type="component" value="Unassembled WGS sequence"/>
</dbReference>
<comment type="caution">
    <text evidence="1">The sequence shown here is derived from an EMBL/GenBank/DDBJ whole genome shotgun (WGS) entry which is preliminary data.</text>
</comment>
<sequence length="166" mass="17501">MNIQKTGLAALIAAAGFTSFVPSMVLAEGVRKIDVTVDLAAIENAQAAAYWGALEVDLEAAIAARVADQLSEEGADLNIDITEVELSNGLQEDLGIADTKLAANVVQTHPTDNSLFKNYELMVDVNAAKAYLPAGVDVVVLKADTADFYKAMVETFADAVAARVKE</sequence>
<organism evidence="1 2">
    <name type="scientific">Neogemmobacter tilapiae</name>
    <dbReference type="NCBI Taxonomy" id="875041"/>
    <lineage>
        <taxon>Bacteria</taxon>
        <taxon>Pseudomonadati</taxon>
        <taxon>Pseudomonadota</taxon>
        <taxon>Alphaproteobacteria</taxon>
        <taxon>Rhodobacterales</taxon>
        <taxon>Paracoccaceae</taxon>
        <taxon>Neogemmobacter</taxon>
    </lineage>
</organism>
<keyword evidence="2" id="KW-1185">Reference proteome</keyword>
<reference evidence="1" key="2">
    <citation type="submission" date="2020-09" db="EMBL/GenBank/DDBJ databases">
        <authorList>
            <person name="Sun Q."/>
            <person name="Kim S."/>
        </authorList>
    </citation>
    <scope>NUCLEOTIDE SEQUENCE</scope>
    <source>
        <strain evidence="1">KCTC 23310</strain>
    </source>
</reference>
<dbReference type="RefSeq" id="WP_189411210.1">
    <property type="nucleotide sequence ID" value="NZ_BMYJ01000004.1"/>
</dbReference>
<evidence type="ECO:0000313" key="1">
    <source>
        <dbReference type="EMBL" id="GHC54713.1"/>
    </source>
</evidence>
<evidence type="ECO:0000313" key="2">
    <source>
        <dbReference type="Proteomes" id="UP000638981"/>
    </source>
</evidence>
<proteinExistence type="predicted"/>
<dbReference type="EMBL" id="BMYJ01000004">
    <property type="protein sequence ID" value="GHC54713.1"/>
    <property type="molecule type" value="Genomic_DNA"/>
</dbReference>
<gene>
    <name evidence="1" type="ORF">GCM10007315_17110</name>
</gene>
<protein>
    <submittedName>
        <fullName evidence="1">Uncharacterized protein</fullName>
    </submittedName>
</protein>
<name>A0A918TPZ8_9RHOB</name>